<name>A0ABR4H5D2_9EURO</name>
<feature type="region of interest" description="Disordered" evidence="1">
    <location>
        <begin position="70"/>
        <end position="91"/>
    </location>
</feature>
<protein>
    <recommendedName>
        <fullName evidence="4">Tachykinin family protein</fullName>
    </recommendedName>
</protein>
<keyword evidence="3" id="KW-1185">Reference proteome</keyword>
<proteinExistence type="predicted"/>
<evidence type="ECO:0008006" key="4">
    <source>
        <dbReference type="Google" id="ProtNLM"/>
    </source>
</evidence>
<evidence type="ECO:0000313" key="2">
    <source>
        <dbReference type="EMBL" id="KAL2810611.1"/>
    </source>
</evidence>
<sequence>MADPPTGSLSEPCSGFPPPDAPLLASGTPGPTDQRDFMFVGFQSDGSQAVAFGRRERIFVHKRFHQKRKQASIDRLRSRVPSNPVLQDDKERQEAAADAKKSTLIQVRRKRVSLTACPSQRFGDPFSACAMPMTGKLWMYLHDFRVHIISGAYPFDASQMQVWWAQHAINSPAVLQICACRAAEHKALLGYNQGCSSDVIQKSIKDSIYFRLKVIKTLNDLLQDPVKPATEATVLIVSAIMGNESFGANFEALRAHTTGLRTLVSMIGGLDSLDHMMLSTIYQGALMLAALQNTKPIFPMLAKFRDAVQHEPQIFHNKEIKYECTIPAALASLGTRFTTAPWHTDINPTLMCLIESFRRLIWHFEIGTLFPNVVAPTDNDLFVIIQHDLLSTHYTSKALKSPSMNEPLRQCLLIYLYIRASSFQDLPIMRCMVENLRQSLAIPALPHFYATAPDLLFWILFIGGMASQGYNSHSWFVSHLADVAGGLGLEEWAQVRALLGRFFYTDRAGNTAAEDLWSEVVLLAGSYRYIAPKPRLVVIEMDD</sequence>
<evidence type="ECO:0000313" key="3">
    <source>
        <dbReference type="Proteomes" id="UP001610334"/>
    </source>
</evidence>
<accession>A0ABR4H5D2</accession>
<gene>
    <name evidence="2" type="ORF">BJX63DRAFT_310060</name>
</gene>
<comment type="caution">
    <text evidence="2">The sequence shown here is derived from an EMBL/GenBank/DDBJ whole genome shotgun (WGS) entry which is preliminary data.</text>
</comment>
<dbReference type="PANTHER" id="PTHR37540">
    <property type="entry name" value="TRANSCRIPTION FACTOR (ACR-2), PUTATIVE-RELATED-RELATED"/>
    <property type="match status" value="1"/>
</dbReference>
<dbReference type="EMBL" id="JBFXLT010000069">
    <property type="protein sequence ID" value="KAL2810611.1"/>
    <property type="molecule type" value="Genomic_DNA"/>
</dbReference>
<reference evidence="2 3" key="1">
    <citation type="submission" date="2024-07" db="EMBL/GenBank/DDBJ databases">
        <title>Section-level genome sequencing and comparative genomics of Aspergillus sections Usti and Cavernicolus.</title>
        <authorList>
            <consortium name="Lawrence Berkeley National Laboratory"/>
            <person name="Nybo J.L."/>
            <person name="Vesth T.C."/>
            <person name="Theobald S."/>
            <person name="Frisvad J.C."/>
            <person name="Larsen T.O."/>
            <person name="Kjaerboelling I."/>
            <person name="Rothschild-Mancinelli K."/>
            <person name="Lyhne E.K."/>
            <person name="Kogle M.E."/>
            <person name="Barry K."/>
            <person name="Clum A."/>
            <person name="Na H."/>
            <person name="Ledsgaard L."/>
            <person name="Lin J."/>
            <person name="Lipzen A."/>
            <person name="Kuo A."/>
            <person name="Riley R."/>
            <person name="Mondo S."/>
            <person name="Labutti K."/>
            <person name="Haridas S."/>
            <person name="Pangalinan J."/>
            <person name="Salamov A.A."/>
            <person name="Simmons B.A."/>
            <person name="Magnuson J.K."/>
            <person name="Chen J."/>
            <person name="Drula E."/>
            <person name="Henrissat B."/>
            <person name="Wiebenga A."/>
            <person name="Lubbers R.J."/>
            <person name="Gomes A.C."/>
            <person name="Makela M.R."/>
            <person name="Stajich J."/>
            <person name="Grigoriev I.V."/>
            <person name="Mortensen U.H."/>
            <person name="De Vries R.P."/>
            <person name="Baker S.E."/>
            <person name="Andersen M.R."/>
        </authorList>
    </citation>
    <scope>NUCLEOTIDE SEQUENCE [LARGE SCALE GENOMIC DNA]</scope>
    <source>
        <strain evidence="2 3">CBS 588.65</strain>
    </source>
</reference>
<dbReference type="PANTHER" id="PTHR37540:SF5">
    <property type="entry name" value="TRANSCRIPTION FACTOR DOMAIN-CONTAINING PROTEIN"/>
    <property type="match status" value="1"/>
</dbReference>
<dbReference type="Proteomes" id="UP001610334">
    <property type="component" value="Unassembled WGS sequence"/>
</dbReference>
<evidence type="ECO:0000256" key="1">
    <source>
        <dbReference type="SAM" id="MobiDB-lite"/>
    </source>
</evidence>
<feature type="region of interest" description="Disordered" evidence="1">
    <location>
        <begin position="1"/>
        <end position="32"/>
    </location>
</feature>
<organism evidence="2 3">
    <name type="scientific">Aspergillus granulosus</name>
    <dbReference type="NCBI Taxonomy" id="176169"/>
    <lineage>
        <taxon>Eukaryota</taxon>
        <taxon>Fungi</taxon>
        <taxon>Dikarya</taxon>
        <taxon>Ascomycota</taxon>
        <taxon>Pezizomycotina</taxon>
        <taxon>Eurotiomycetes</taxon>
        <taxon>Eurotiomycetidae</taxon>
        <taxon>Eurotiales</taxon>
        <taxon>Aspergillaceae</taxon>
        <taxon>Aspergillus</taxon>
        <taxon>Aspergillus subgen. Nidulantes</taxon>
    </lineage>
</organism>